<proteinExistence type="predicted"/>
<sequence length="124" mass="13799">MNGSVILIDDDEDILELLSEYLLLEDFNIMGTGTDGLQAVNLYTKLKPDFVLMDIAMPNYDGLYGLEHIKKIDSNASVIVLTGNSDKSITQKIMQLKPTMVLEKPYPVEKLVSLLKSIKNPIPS</sequence>
<dbReference type="Pfam" id="PF00072">
    <property type="entry name" value="Response_reg"/>
    <property type="match status" value="1"/>
</dbReference>
<gene>
    <name evidence="2" type="ORF">MY1_1101</name>
</gene>
<protein>
    <submittedName>
        <fullName evidence="2">Response regulator receiver protein</fullName>
    </submittedName>
</protein>
<name>F9CX59_9ARCH</name>
<dbReference type="STRING" id="1001994.MY1_1101"/>
<dbReference type="SMART" id="SM00448">
    <property type="entry name" value="REC"/>
    <property type="match status" value="1"/>
</dbReference>
<reference evidence="2 3" key="1">
    <citation type="journal article" date="2011" name="J. Bacteriol.">
        <title>Genome Sequence of an Ammonia-Oxidizing Soil Archaeon, "Candidatus Nitrosoarchaeum koreensis" MY1.</title>
        <authorList>
            <person name="Kim B.K."/>
            <person name="Jung M.Y."/>
            <person name="Yu D.S."/>
            <person name="Park S.J."/>
            <person name="Oh T.K."/>
            <person name="Rhee S.K."/>
            <person name="Kim J.F."/>
        </authorList>
    </citation>
    <scope>NUCLEOTIDE SEQUENCE [LARGE SCALE GENOMIC DNA]</scope>
    <source>
        <strain evidence="2 3">MY1</strain>
    </source>
</reference>
<dbReference type="PANTHER" id="PTHR43228:SF1">
    <property type="entry name" value="TWO-COMPONENT RESPONSE REGULATOR ARR22"/>
    <property type="match status" value="1"/>
</dbReference>
<dbReference type="Proteomes" id="UP000004440">
    <property type="component" value="Unassembled WGS sequence"/>
</dbReference>
<dbReference type="PATRIC" id="fig|1001994.6.peg.1087"/>
<comment type="caution">
    <text evidence="2">The sequence shown here is derived from an EMBL/GenBank/DDBJ whole genome shotgun (WGS) entry which is preliminary data.</text>
</comment>
<dbReference type="Gene3D" id="3.40.50.2300">
    <property type="match status" value="1"/>
</dbReference>
<dbReference type="InterPro" id="IPR011006">
    <property type="entry name" value="CheY-like_superfamily"/>
</dbReference>
<dbReference type="RefSeq" id="WP_007550717.1">
    <property type="nucleotide sequence ID" value="NZ_AFPU01000001.1"/>
</dbReference>
<keyword evidence="3" id="KW-1185">Reference proteome</keyword>
<dbReference type="AlphaFoldDB" id="F9CX59"/>
<feature type="domain" description="Response regulatory" evidence="1">
    <location>
        <begin position="4"/>
        <end position="119"/>
    </location>
</feature>
<dbReference type="EMBL" id="AFPU01000001">
    <property type="protein sequence ID" value="EGP93861.1"/>
    <property type="molecule type" value="Genomic_DNA"/>
</dbReference>
<dbReference type="PANTHER" id="PTHR43228">
    <property type="entry name" value="TWO-COMPONENT RESPONSE REGULATOR"/>
    <property type="match status" value="1"/>
</dbReference>
<evidence type="ECO:0000313" key="2">
    <source>
        <dbReference type="EMBL" id="EGP93861.1"/>
    </source>
</evidence>
<dbReference type="GO" id="GO:0000160">
    <property type="term" value="P:phosphorelay signal transduction system"/>
    <property type="evidence" value="ECO:0007669"/>
    <property type="project" value="InterPro"/>
</dbReference>
<evidence type="ECO:0000313" key="3">
    <source>
        <dbReference type="Proteomes" id="UP000004440"/>
    </source>
</evidence>
<accession>F9CX59</accession>
<organism evidence="2 3">
    <name type="scientific">Nitrosarchaeum koreense MY1</name>
    <dbReference type="NCBI Taxonomy" id="1001994"/>
    <lineage>
        <taxon>Archaea</taxon>
        <taxon>Nitrososphaerota</taxon>
        <taxon>Nitrososphaeria</taxon>
        <taxon>Nitrosopumilales</taxon>
        <taxon>Nitrosopumilaceae</taxon>
        <taxon>Nitrosarchaeum</taxon>
    </lineage>
</organism>
<evidence type="ECO:0000259" key="1">
    <source>
        <dbReference type="PROSITE" id="PS50110"/>
    </source>
</evidence>
<dbReference type="SUPFAM" id="SSF52172">
    <property type="entry name" value="CheY-like"/>
    <property type="match status" value="1"/>
</dbReference>
<dbReference type="InterPro" id="IPR052048">
    <property type="entry name" value="ST_Response_Regulator"/>
</dbReference>
<dbReference type="PROSITE" id="PS50110">
    <property type="entry name" value="RESPONSE_REGULATORY"/>
    <property type="match status" value="1"/>
</dbReference>
<dbReference type="InterPro" id="IPR001789">
    <property type="entry name" value="Sig_transdc_resp-reg_receiver"/>
</dbReference>
<dbReference type="OrthoDB" id="2830at2157"/>